<dbReference type="GO" id="GO:0015184">
    <property type="term" value="F:L-cystine transmembrane transporter activity"/>
    <property type="evidence" value="ECO:0007669"/>
    <property type="project" value="TreeGrafter"/>
</dbReference>
<dbReference type="Gene3D" id="1.20.1280.290">
    <property type="match status" value="2"/>
</dbReference>
<sequence length="273" mass="30832">MPPDMARLSAFAGWTSAALWTVSFYPFMVNNYRRRSTDGLSIDFCLLDVLGAVSYAVYNLAFALAPVVRRQYAARNPASPTPPVRANDVAYALHGLALSAVVYSQFYPRLWHFDRTRPPARVSVWCAMTCWYCICAALLGAFVAATLPELKRWMWLDVVYLVSNIKTFLVLLRYVPQTWLNYRRKSTRGLPLLPFVLDMTGGVLSLLQLLIDSAYHDQSPALANPVKLAIAIVVIVFALAFFFQRFVLYKDAVDEMTDPKCIAERRWLLDSGA</sequence>
<evidence type="ECO:0000256" key="4">
    <source>
        <dbReference type="ARBA" id="ARBA00022737"/>
    </source>
</evidence>
<dbReference type="RefSeq" id="XP_018705435.1">
    <property type="nucleotide sequence ID" value="XM_018847228.1"/>
</dbReference>
<dbReference type="PANTHER" id="PTHR13131">
    <property type="entry name" value="CYSTINOSIN"/>
    <property type="match status" value="1"/>
</dbReference>
<comment type="caution">
    <text evidence="8">The sequence shown here is derived from an EMBL/GenBank/DDBJ whole genome shotgun (WGS) entry which is preliminary data.</text>
</comment>
<organism evidence="8 9">
    <name type="scientific">Cordyceps fumosorosea (strain ARSEF 2679)</name>
    <name type="common">Isaria fumosorosea</name>
    <dbReference type="NCBI Taxonomy" id="1081104"/>
    <lineage>
        <taxon>Eukaryota</taxon>
        <taxon>Fungi</taxon>
        <taxon>Dikarya</taxon>
        <taxon>Ascomycota</taxon>
        <taxon>Pezizomycotina</taxon>
        <taxon>Sordariomycetes</taxon>
        <taxon>Hypocreomycetidae</taxon>
        <taxon>Hypocreales</taxon>
        <taxon>Cordycipitaceae</taxon>
        <taxon>Cordyceps</taxon>
    </lineage>
</organism>
<dbReference type="GO" id="GO:0005774">
    <property type="term" value="C:vacuolar membrane"/>
    <property type="evidence" value="ECO:0007669"/>
    <property type="project" value="TreeGrafter"/>
</dbReference>
<feature type="transmembrane region" description="Helical" evidence="7">
    <location>
        <begin position="223"/>
        <end position="243"/>
    </location>
</feature>
<keyword evidence="6 7" id="KW-0472">Membrane</keyword>
<evidence type="ECO:0000313" key="9">
    <source>
        <dbReference type="Proteomes" id="UP000076744"/>
    </source>
</evidence>
<evidence type="ECO:0000256" key="2">
    <source>
        <dbReference type="ARBA" id="ARBA00022448"/>
    </source>
</evidence>
<feature type="transmembrane region" description="Helical" evidence="7">
    <location>
        <begin position="12"/>
        <end position="32"/>
    </location>
</feature>
<dbReference type="AlphaFoldDB" id="A0A167ZFA8"/>
<dbReference type="GO" id="GO:0000324">
    <property type="term" value="C:fungal-type vacuole"/>
    <property type="evidence" value="ECO:0007669"/>
    <property type="project" value="TreeGrafter"/>
</dbReference>
<accession>A0A167ZFA8</accession>
<feature type="transmembrane region" description="Helical" evidence="7">
    <location>
        <begin position="122"/>
        <end position="147"/>
    </location>
</feature>
<gene>
    <name evidence="8" type="ORF">ISF_03622</name>
</gene>
<keyword evidence="4" id="KW-0677">Repeat</keyword>
<protein>
    <submittedName>
        <fullName evidence="8">Cystinosin/ERS1p repeat protein</fullName>
    </submittedName>
</protein>
<dbReference type="InterPro" id="IPR006603">
    <property type="entry name" value="PQ-loop_rpt"/>
</dbReference>
<dbReference type="InterPro" id="IPR005282">
    <property type="entry name" value="LC_transporter"/>
</dbReference>
<dbReference type="EMBL" id="AZHB01000007">
    <property type="protein sequence ID" value="OAA67446.1"/>
    <property type="molecule type" value="Genomic_DNA"/>
</dbReference>
<dbReference type="Proteomes" id="UP000076744">
    <property type="component" value="Unassembled WGS sequence"/>
</dbReference>
<feature type="transmembrane region" description="Helical" evidence="7">
    <location>
        <begin position="192"/>
        <end position="211"/>
    </location>
</feature>
<keyword evidence="9" id="KW-1185">Reference proteome</keyword>
<evidence type="ECO:0000256" key="3">
    <source>
        <dbReference type="ARBA" id="ARBA00022692"/>
    </source>
</evidence>
<evidence type="ECO:0000256" key="5">
    <source>
        <dbReference type="ARBA" id="ARBA00022989"/>
    </source>
</evidence>
<dbReference type="GO" id="GO:0012505">
    <property type="term" value="C:endomembrane system"/>
    <property type="evidence" value="ECO:0007669"/>
    <property type="project" value="UniProtKB-SubCell"/>
</dbReference>
<proteinExistence type="predicted"/>
<evidence type="ECO:0000256" key="1">
    <source>
        <dbReference type="ARBA" id="ARBA00004127"/>
    </source>
</evidence>
<evidence type="ECO:0000313" key="8">
    <source>
        <dbReference type="EMBL" id="OAA67446.1"/>
    </source>
</evidence>
<keyword evidence="2" id="KW-0813">Transport</keyword>
<comment type="subcellular location">
    <subcellularLocation>
        <location evidence="1">Endomembrane system</location>
        <topology evidence="1">Multi-pass membrane protein</topology>
    </subcellularLocation>
</comment>
<reference evidence="8 9" key="1">
    <citation type="journal article" date="2016" name="Genome Biol. Evol.">
        <title>Divergent and convergent evolution of fungal pathogenicity.</title>
        <authorList>
            <person name="Shang Y."/>
            <person name="Xiao G."/>
            <person name="Zheng P."/>
            <person name="Cen K."/>
            <person name="Zhan S."/>
            <person name="Wang C."/>
        </authorList>
    </citation>
    <scope>NUCLEOTIDE SEQUENCE [LARGE SCALE GENOMIC DNA]</scope>
    <source>
        <strain evidence="8 9">ARSEF 2679</strain>
    </source>
</reference>
<feature type="transmembrane region" description="Helical" evidence="7">
    <location>
        <begin position="153"/>
        <end position="172"/>
    </location>
</feature>
<dbReference type="GeneID" id="30019914"/>
<dbReference type="PANTHER" id="PTHR13131:SF5">
    <property type="entry name" value="CYSTINOSIN"/>
    <property type="match status" value="1"/>
</dbReference>
<dbReference type="Pfam" id="PF04193">
    <property type="entry name" value="PQ-loop"/>
    <property type="match status" value="2"/>
</dbReference>
<keyword evidence="3 7" id="KW-0812">Transmembrane</keyword>
<evidence type="ECO:0000256" key="7">
    <source>
        <dbReference type="SAM" id="Phobius"/>
    </source>
</evidence>
<dbReference type="OrthoDB" id="75720at2759"/>
<evidence type="ECO:0000256" key="6">
    <source>
        <dbReference type="ARBA" id="ARBA00023136"/>
    </source>
</evidence>
<name>A0A167ZFA8_CORFA</name>
<keyword evidence="5 7" id="KW-1133">Transmembrane helix</keyword>
<dbReference type="SMART" id="SM00679">
    <property type="entry name" value="CTNS"/>
    <property type="match status" value="2"/>
</dbReference>
<feature type="transmembrane region" description="Helical" evidence="7">
    <location>
        <begin position="44"/>
        <end position="69"/>
    </location>
</feature>